<comment type="cofactor">
    <cofactor evidence="1">
        <name>Fe(2+)</name>
        <dbReference type="ChEBI" id="CHEBI:29033"/>
    </cofactor>
</comment>
<proteinExistence type="inferred from homology"/>
<dbReference type="AlphaFoldDB" id="A0A5Q2RBV7"/>
<dbReference type="Proteomes" id="UP000334019">
    <property type="component" value="Chromosome"/>
</dbReference>
<comment type="catalytic activity">
    <reaction evidence="11">
        <text>L-histidyl-[ribosomal protein uL15] + 2-oxoglutarate + O2 = (3S)-3-hydroxy-L-histidyl-[ribosomal protein uL15] + succinate + CO2</text>
        <dbReference type="Rhea" id="RHEA:54024"/>
        <dbReference type="Rhea" id="RHEA-COMP:13760"/>
        <dbReference type="Rhea" id="RHEA-COMP:13761"/>
        <dbReference type="ChEBI" id="CHEBI:15379"/>
        <dbReference type="ChEBI" id="CHEBI:16526"/>
        <dbReference type="ChEBI" id="CHEBI:16810"/>
        <dbReference type="ChEBI" id="CHEBI:29979"/>
        <dbReference type="ChEBI" id="CHEBI:30031"/>
        <dbReference type="ChEBI" id="CHEBI:138021"/>
    </reaction>
</comment>
<feature type="domain" description="JmjC" evidence="13">
    <location>
        <begin position="170"/>
        <end position="209"/>
    </location>
</feature>
<dbReference type="GO" id="GO:0042254">
    <property type="term" value="P:ribosome biogenesis"/>
    <property type="evidence" value="ECO:0007669"/>
    <property type="project" value="UniProtKB-KW"/>
</dbReference>
<evidence type="ECO:0000256" key="1">
    <source>
        <dbReference type="ARBA" id="ARBA00001954"/>
    </source>
</evidence>
<dbReference type="GO" id="GO:0051864">
    <property type="term" value="F:histone H3K36 demethylase activity"/>
    <property type="evidence" value="ECO:0007669"/>
    <property type="project" value="TreeGrafter"/>
</dbReference>
<dbReference type="EMBL" id="CP045851">
    <property type="protein sequence ID" value="QGG94318.1"/>
    <property type="molecule type" value="Genomic_DNA"/>
</dbReference>
<dbReference type="PANTHER" id="PTHR13096:SF7">
    <property type="entry name" value="RIBOSOMAL OXYGENASE 2"/>
    <property type="match status" value="1"/>
</dbReference>
<dbReference type="InterPro" id="IPR003347">
    <property type="entry name" value="JmjC_dom"/>
</dbReference>
<reference evidence="14 15" key="1">
    <citation type="submission" date="2019-11" db="EMBL/GenBank/DDBJ databases">
        <authorList>
            <person name="He Y."/>
        </authorList>
    </citation>
    <scope>NUCLEOTIDE SEQUENCE [LARGE SCALE GENOMIC DNA]</scope>
    <source>
        <strain evidence="14 15">SCSIO 58843</strain>
    </source>
</reference>
<keyword evidence="2" id="KW-0690">Ribosome biogenesis</keyword>
<comment type="catalytic activity">
    <reaction evidence="12">
        <text>L-histidyl-[protein] + 2-oxoglutarate + O2 = (3S)-3-hydroxy-L-histidyl-[protein] + succinate + CO2</text>
        <dbReference type="Rhea" id="RHEA:54256"/>
        <dbReference type="Rhea" id="RHEA-COMP:9745"/>
        <dbReference type="Rhea" id="RHEA-COMP:13840"/>
        <dbReference type="ChEBI" id="CHEBI:15379"/>
        <dbReference type="ChEBI" id="CHEBI:16526"/>
        <dbReference type="ChEBI" id="CHEBI:16810"/>
        <dbReference type="ChEBI" id="CHEBI:29979"/>
        <dbReference type="ChEBI" id="CHEBI:30031"/>
        <dbReference type="ChEBI" id="CHEBI:138021"/>
        <dbReference type="EC" id="1.14.11.79"/>
    </reaction>
</comment>
<evidence type="ECO:0000256" key="10">
    <source>
        <dbReference type="ARBA" id="ARBA00046256"/>
    </source>
</evidence>
<evidence type="ECO:0000256" key="5">
    <source>
        <dbReference type="ARBA" id="ARBA00034314"/>
    </source>
</evidence>
<dbReference type="GO" id="GO:0036139">
    <property type="term" value="F:peptidyl-histidine dioxygenase activity"/>
    <property type="evidence" value="ECO:0007669"/>
    <property type="project" value="UniProtKB-EC"/>
</dbReference>
<dbReference type="PANTHER" id="PTHR13096">
    <property type="entry name" value="MINA53 MYC INDUCED NUCLEAR ANTIGEN"/>
    <property type="match status" value="1"/>
</dbReference>
<dbReference type="RefSeq" id="WP_153758424.1">
    <property type="nucleotide sequence ID" value="NZ_CP045851.1"/>
</dbReference>
<keyword evidence="3" id="KW-0479">Metal-binding</keyword>
<accession>A0A5Q2RBV7</accession>
<sequence>MTHHHDVLQRCVGDTAAFAAQHWGRRPLVLRTDDVLADVLSVDDVDAVLISAARRPEIRVVRDGRTLPESDYCTPVRLGGRPTEGVVDPAKLAERFAGGDTIVLQSLHRTHPAVGHLAALLERAISHPVQVNAYLTPPGAAGLRPHADRHDVIVRQLHGTKHWHVAGLGELELTPGDALYMPTGTEHSARANDATSLHLTIGILRITYRDVLRRVLDTVEALDDPLPLGWAEGGDDLADGLAPVLRTVAAHLDATDPADVAAHERSRRRARPDHRGRLAALVHGAALTLDDVVQLRPGTVARVADGDDAHRIRLVLDDRTLQLPAVGRVAVEKLATGGPVRVGDLPGIDEQSRVTLARRLIVEGMLAVVPSPPS</sequence>
<dbReference type="InterPro" id="IPR039994">
    <property type="entry name" value="NO66-like"/>
</dbReference>
<comment type="similarity">
    <text evidence="5">Belongs to the ROX family. MINA53 subfamily.</text>
</comment>
<evidence type="ECO:0000256" key="3">
    <source>
        <dbReference type="ARBA" id="ARBA00022723"/>
    </source>
</evidence>
<evidence type="ECO:0000256" key="9">
    <source>
        <dbReference type="ARBA" id="ARBA00034372"/>
    </source>
</evidence>
<evidence type="ECO:0000256" key="7">
    <source>
        <dbReference type="ARBA" id="ARBA00034359"/>
    </source>
</evidence>
<dbReference type="SUPFAM" id="SSF51197">
    <property type="entry name" value="Clavaminate synthase-like"/>
    <property type="match status" value="1"/>
</dbReference>
<dbReference type="Gene3D" id="2.60.120.650">
    <property type="entry name" value="Cupin"/>
    <property type="match status" value="2"/>
</dbReference>
<name>A0A5Q2RBV7_9ACTN</name>
<dbReference type="GO" id="GO:0046872">
    <property type="term" value="F:metal ion binding"/>
    <property type="evidence" value="ECO:0007669"/>
    <property type="project" value="UniProtKB-KW"/>
</dbReference>
<evidence type="ECO:0000256" key="6">
    <source>
        <dbReference type="ARBA" id="ARBA00034334"/>
    </source>
</evidence>
<keyword evidence="4" id="KW-0408">Iron</keyword>
<evidence type="ECO:0000256" key="8">
    <source>
        <dbReference type="ARBA" id="ARBA00034360"/>
    </source>
</evidence>
<feature type="domain" description="JmjC" evidence="13">
    <location>
        <begin position="116"/>
        <end position="166"/>
    </location>
</feature>
<dbReference type="GO" id="GO:0032453">
    <property type="term" value="F:histone H3K4 demethylase activity"/>
    <property type="evidence" value="ECO:0007669"/>
    <property type="project" value="TreeGrafter"/>
</dbReference>
<evidence type="ECO:0000313" key="14">
    <source>
        <dbReference type="EMBL" id="QGG94318.1"/>
    </source>
</evidence>
<evidence type="ECO:0000313" key="15">
    <source>
        <dbReference type="Proteomes" id="UP000334019"/>
    </source>
</evidence>
<evidence type="ECO:0000259" key="13">
    <source>
        <dbReference type="Pfam" id="PF08007"/>
    </source>
</evidence>
<evidence type="ECO:0000256" key="11">
    <source>
        <dbReference type="ARBA" id="ARBA00047687"/>
    </source>
</evidence>
<gene>
    <name evidence="14" type="ORF">GH723_03940</name>
</gene>
<dbReference type="KEGG" id="atq:GH723_03940"/>
<evidence type="ECO:0000256" key="2">
    <source>
        <dbReference type="ARBA" id="ARBA00022517"/>
    </source>
</evidence>
<protein>
    <recommendedName>
        <fullName evidence="6">Ribosomal oxygenase 2</fullName>
    </recommendedName>
    <alternativeName>
        <fullName evidence="7">Bifunctional lysine-specific demethylase and histidyl-hydroxylase MINA</fullName>
    </alternativeName>
    <alternativeName>
        <fullName evidence="8">Histone lysine demethylase MINA</fullName>
    </alternativeName>
    <alternativeName>
        <fullName evidence="9">MYC-induced nuclear antigen</fullName>
    </alternativeName>
</protein>
<evidence type="ECO:0000256" key="12">
    <source>
        <dbReference type="ARBA" id="ARBA00049465"/>
    </source>
</evidence>
<keyword evidence="15" id="KW-1185">Reference proteome</keyword>
<comment type="function">
    <text evidence="10">Oxygenase that can act as both a histone lysine demethylase and a ribosomal histidine hydroxylase. Is involved in the demethylation of trimethylated 'Lys-9' on histone H3 (H3K9me3), leading to an increase in ribosomal RNA expression. Also catalyzes the hydroxylation of 60S ribosomal protein L27a on 'His-39'. May play an important role in cell growth and survival. May be involved in ribosome biogenesis, most likely during the assembly process of pre-ribosomal particles.</text>
</comment>
<evidence type="ECO:0000256" key="4">
    <source>
        <dbReference type="ARBA" id="ARBA00023004"/>
    </source>
</evidence>
<organism evidence="14 15">
    <name type="scientific">Actinomarinicola tropica</name>
    <dbReference type="NCBI Taxonomy" id="2789776"/>
    <lineage>
        <taxon>Bacteria</taxon>
        <taxon>Bacillati</taxon>
        <taxon>Actinomycetota</taxon>
        <taxon>Acidimicrobiia</taxon>
        <taxon>Acidimicrobiales</taxon>
        <taxon>Iamiaceae</taxon>
        <taxon>Actinomarinicola</taxon>
    </lineage>
</organism>
<dbReference type="Pfam" id="PF08007">
    <property type="entry name" value="JmjC_2"/>
    <property type="match status" value="2"/>
</dbReference>
<dbReference type="CDD" id="cd02208">
    <property type="entry name" value="cupin_RmlC-like"/>
    <property type="match status" value="1"/>
</dbReference>